<dbReference type="eggNOG" id="KOG1818">
    <property type="taxonomic scope" value="Eukaryota"/>
</dbReference>
<proteinExistence type="predicted"/>
<dbReference type="PANTHER" id="PTHR46275:SF1">
    <property type="entry name" value="HEPATOCYTE GROWTH FACTOR-REGULATED TYROSINE KINASE SUBSTRATE"/>
    <property type="match status" value="1"/>
</dbReference>
<accession>A0A0L0F4Q7</accession>
<dbReference type="Pfam" id="PF00790">
    <property type="entry name" value="VHS"/>
    <property type="match status" value="1"/>
</dbReference>
<reference evidence="2 3" key="1">
    <citation type="submission" date="2011-02" db="EMBL/GenBank/DDBJ databases">
        <title>The Genome Sequence of Sphaeroforma arctica JP610.</title>
        <authorList>
            <consortium name="The Broad Institute Genome Sequencing Platform"/>
            <person name="Russ C."/>
            <person name="Cuomo C."/>
            <person name="Young S.K."/>
            <person name="Zeng Q."/>
            <person name="Gargeya S."/>
            <person name="Alvarado L."/>
            <person name="Berlin A."/>
            <person name="Chapman S.B."/>
            <person name="Chen Z."/>
            <person name="Freedman E."/>
            <person name="Gellesch M."/>
            <person name="Goldberg J."/>
            <person name="Griggs A."/>
            <person name="Gujja S."/>
            <person name="Heilman E."/>
            <person name="Heiman D."/>
            <person name="Howarth C."/>
            <person name="Mehta T."/>
            <person name="Neiman D."/>
            <person name="Pearson M."/>
            <person name="Roberts A."/>
            <person name="Saif S."/>
            <person name="Shea T."/>
            <person name="Shenoy N."/>
            <person name="Sisk P."/>
            <person name="Stolte C."/>
            <person name="Sykes S."/>
            <person name="White J."/>
            <person name="Yandava C."/>
            <person name="Burger G."/>
            <person name="Gray M.W."/>
            <person name="Holland P.W.H."/>
            <person name="King N."/>
            <person name="Lang F.B.F."/>
            <person name="Roger A.J."/>
            <person name="Ruiz-Trillo I."/>
            <person name="Haas B."/>
            <person name="Nusbaum C."/>
            <person name="Birren B."/>
        </authorList>
    </citation>
    <scope>NUCLEOTIDE SEQUENCE [LARGE SCALE GENOMIC DNA]</scope>
    <source>
        <strain evidence="2 3">JP610</strain>
    </source>
</reference>
<dbReference type="GeneID" id="25916238"/>
<dbReference type="EMBL" id="KQ248232">
    <property type="protein sequence ID" value="KNC71725.1"/>
    <property type="molecule type" value="Genomic_DNA"/>
</dbReference>
<feature type="domain" description="VHS" evidence="1">
    <location>
        <begin position="16"/>
        <end position="142"/>
    </location>
</feature>
<dbReference type="GO" id="GO:0043130">
    <property type="term" value="F:ubiquitin binding"/>
    <property type="evidence" value="ECO:0007669"/>
    <property type="project" value="InterPro"/>
</dbReference>
<keyword evidence="3" id="KW-1185">Reference proteome</keyword>
<name>A0A0L0F4Q7_9EUKA</name>
<evidence type="ECO:0000313" key="2">
    <source>
        <dbReference type="EMBL" id="KNC71725.1"/>
    </source>
</evidence>
<dbReference type="Gene3D" id="1.25.40.90">
    <property type="match status" value="1"/>
</dbReference>
<dbReference type="GO" id="GO:0031623">
    <property type="term" value="P:receptor internalization"/>
    <property type="evidence" value="ECO:0007669"/>
    <property type="project" value="TreeGrafter"/>
</dbReference>
<organism evidence="2 3">
    <name type="scientific">Sphaeroforma arctica JP610</name>
    <dbReference type="NCBI Taxonomy" id="667725"/>
    <lineage>
        <taxon>Eukaryota</taxon>
        <taxon>Ichthyosporea</taxon>
        <taxon>Ichthyophonida</taxon>
        <taxon>Sphaeroforma</taxon>
    </lineage>
</organism>
<dbReference type="SUPFAM" id="SSF48464">
    <property type="entry name" value="ENTH/VHS domain"/>
    <property type="match status" value="1"/>
</dbReference>
<dbReference type="InterPro" id="IPR017073">
    <property type="entry name" value="HGS/VPS27"/>
</dbReference>
<gene>
    <name evidence="2" type="ORF">SARC_15734</name>
</gene>
<dbReference type="InterPro" id="IPR002014">
    <property type="entry name" value="VHS_dom"/>
</dbReference>
<evidence type="ECO:0000259" key="1">
    <source>
        <dbReference type="PROSITE" id="PS50179"/>
    </source>
</evidence>
<dbReference type="STRING" id="667725.A0A0L0F4Q7"/>
<dbReference type="SMART" id="SM00288">
    <property type="entry name" value="VHS"/>
    <property type="match status" value="1"/>
</dbReference>
<feature type="non-terminal residue" evidence="2">
    <location>
        <position position="142"/>
    </location>
</feature>
<dbReference type="InterPro" id="IPR008942">
    <property type="entry name" value="ENTH_VHS"/>
</dbReference>
<protein>
    <recommendedName>
        <fullName evidence="1">VHS domain-containing protein</fullName>
    </recommendedName>
</protein>
<sequence>MGFFGFSDFERILDRATSDELLEPDLSLNTELCDILRQREVKAGQALNAIKRKISQRKPMITLLALNVLEMCVSNCGPYFAREVASESFMQQMREWALPSSFSEQISYRLLELTQNWAVGFKGDANYQNMFDTYNQMRMEGM</sequence>
<dbReference type="GO" id="GO:0035091">
    <property type="term" value="F:phosphatidylinositol binding"/>
    <property type="evidence" value="ECO:0007669"/>
    <property type="project" value="InterPro"/>
</dbReference>
<evidence type="ECO:0000313" key="3">
    <source>
        <dbReference type="Proteomes" id="UP000054560"/>
    </source>
</evidence>
<dbReference type="PROSITE" id="PS50179">
    <property type="entry name" value="VHS"/>
    <property type="match status" value="1"/>
</dbReference>
<dbReference type="OrthoDB" id="957735at2759"/>
<dbReference type="AlphaFoldDB" id="A0A0L0F4Q7"/>
<dbReference type="GO" id="GO:0032456">
    <property type="term" value="P:endocytic recycling"/>
    <property type="evidence" value="ECO:0007669"/>
    <property type="project" value="TreeGrafter"/>
</dbReference>
<dbReference type="GO" id="GO:0005769">
    <property type="term" value="C:early endosome"/>
    <property type="evidence" value="ECO:0007669"/>
    <property type="project" value="TreeGrafter"/>
</dbReference>
<dbReference type="RefSeq" id="XP_014145627.1">
    <property type="nucleotide sequence ID" value="XM_014290152.1"/>
</dbReference>
<dbReference type="Proteomes" id="UP000054560">
    <property type="component" value="Unassembled WGS sequence"/>
</dbReference>
<dbReference type="PANTHER" id="PTHR46275">
    <property type="entry name" value="HEPATOCYTE GROWTH FACTOR-REGULATED TYROSINE KINASE SUBSTRATE"/>
    <property type="match status" value="1"/>
</dbReference>